<evidence type="ECO:0000313" key="4">
    <source>
        <dbReference type="Proteomes" id="UP001418444"/>
    </source>
</evidence>
<dbReference type="RefSeq" id="WP_344780595.1">
    <property type="nucleotide sequence ID" value="NZ_BAAAZW010000002.1"/>
</dbReference>
<keyword evidence="4" id="KW-1185">Reference proteome</keyword>
<dbReference type="InterPro" id="IPR016039">
    <property type="entry name" value="Thiolase-like"/>
</dbReference>
<dbReference type="NCBIfam" id="NF004936">
    <property type="entry name" value="PRK06289.1"/>
    <property type="match status" value="1"/>
</dbReference>
<evidence type="ECO:0000313" key="3">
    <source>
        <dbReference type="EMBL" id="GAA3951505.1"/>
    </source>
</evidence>
<dbReference type="Pfam" id="PF22691">
    <property type="entry name" value="Thiolase_C_1"/>
    <property type="match status" value="1"/>
</dbReference>
<proteinExistence type="predicted"/>
<dbReference type="Pfam" id="PF00108">
    <property type="entry name" value="Thiolase_N"/>
    <property type="match status" value="1"/>
</dbReference>
<dbReference type="InterPro" id="IPR055140">
    <property type="entry name" value="Thiolase_C_2"/>
</dbReference>
<accession>A0ABP7NPN5</accession>
<dbReference type="InterPro" id="IPR002155">
    <property type="entry name" value="Thiolase"/>
</dbReference>
<dbReference type="Proteomes" id="UP001418444">
    <property type="component" value="Unassembled WGS sequence"/>
</dbReference>
<dbReference type="Gene3D" id="3.40.47.10">
    <property type="match status" value="1"/>
</dbReference>
<gene>
    <name evidence="3" type="ORF">GCM10022231_06620</name>
</gene>
<comment type="caution">
    <text evidence="3">The sequence shown here is derived from an EMBL/GenBank/DDBJ whole genome shotgun (WGS) entry which is preliminary data.</text>
</comment>
<evidence type="ECO:0000259" key="2">
    <source>
        <dbReference type="Pfam" id="PF22691"/>
    </source>
</evidence>
<name>A0ABP7NPN5_9ACTN</name>
<dbReference type="SUPFAM" id="SSF53901">
    <property type="entry name" value="Thiolase-like"/>
    <property type="match status" value="2"/>
</dbReference>
<dbReference type="InterPro" id="IPR020616">
    <property type="entry name" value="Thiolase_N"/>
</dbReference>
<dbReference type="PANTHER" id="PTHR42870:SF1">
    <property type="entry name" value="NON-SPECIFIC LIPID-TRANSFER PROTEIN-LIKE 2"/>
    <property type="match status" value="1"/>
</dbReference>
<protein>
    <submittedName>
        <fullName evidence="3">Acetyl-CoA acetyltransferase</fullName>
    </submittedName>
</protein>
<feature type="domain" description="Thiolase N-terminal" evidence="1">
    <location>
        <begin position="21"/>
        <end position="230"/>
    </location>
</feature>
<organism evidence="3 4">
    <name type="scientific">Gordonia caeni</name>
    <dbReference type="NCBI Taxonomy" id="1007097"/>
    <lineage>
        <taxon>Bacteria</taxon>
        <taxon>Bacillati</taxon>
        <taxon>Actinomycetota</taxon>
        <taxon>Actinomycetes</taxon>
        <taxon>Mycobacteriales</taxon>
        <taxon>Gordoniaceae</taxon>
        <taxon>Gordonia</taxon>
    </lineage>
</organism>
<sequence>MTSIWMLGGYQTDFARNWFREGHDFADLTAEALEQTCAAAGVAPETVEVIHVGNAFGELFAGQGHLGAMPATVSPELWGTPATRHEAACASGGTALLAAMADLRAGHYDVALVLGVELEKTVPGDRAAQHLGAAAWVGHEGEQAKFMWPFMFAELADEYDRRYGIDDAHLRRIGEINFSNARTNPNAQTRAWTDLEFTDDDARNPLVEGRLRRLDCSQITDGAAGVILVSDRYRQTHPQAEPWAEITGWGHATAGLSLESKLGRRDDSPYVLPHLRKTITDAMGRAHVHLDQLDGVEIHDCFTMSEYLTIDHLGLTVPGRSWEAIENGDIERGGRLPVNPSGGLLGGGHPVGASGVRMLLDAASQVSGRAGDMQVDGAQTFGTVNFGGSTATCVALICAAANE</sequence>
<evidence type="ECO:0000259" key="1">
    <source>
        <dbReference type="Pfam" id="PF00108"/>
    </source>
</evidence>
<feature type="domain" description="Thiolase C-terminal" evidence="2">
    <location>
        <begin position="275"/>
        <end position="397"/>
    </location>
</feature>
<dbReference type="PIRSF" id="PIRSF000429">
    <property type="entry name" value="Ac-CoA_Ac_transf"/>
    <property type="match status" value="1"/>
</dbReference>
<reference evidence="4" key="1">
    <citation type="journal article" date="2019" name="Int. J. Syst. Evol. Microbiol.">
        <title>The Global Catalogue of Microorganisms (GCM) 10K type strain sequencing project: providing services to taxonomists for standard genome sequencing and annotation.</title>
        <authorList>
            <consortium name="The Broad Institute Genomics Platform"/>
            <consortium name="The Broad Institute Genome Sequencing Center for Infectious Disease"/>
            <person name="Wu L."/>
            <person name="Ma J."/>
        </authorList>
    </citation>
    <scope>NUCLEOTIDE SEQUENCE [LARGE SCALE GENOMIC DNA]</scope>
    <source>
        <strain evidence="4">JCM 16923</strain>
    </source>
</reference>
<dbReference type="EMBL" id="BAAAZW010000002">
    <property type="protein sequence ID" value="GAA3951505.1"/>
    <property type="molecule type" value="Genomic_DNA"/>
</dbReference>
<dbReference type="CDD" id="cd00829">
    <property type="entry name" value="SCP-x_thiolase"/>
    <property type="match status" value="1"/>
</dbReference>
<dbReference type="PANTHER" id="PTHR42870">
    <property type="entry name" value="ACETYL-COA C-ACETYLTRANSFERASE"/>
    <property type="match status" value="1"/>
</dbReference>